<name>A0A914IDU6_GLORO</name>
<feature type="compositionally biased region" description="Basic residues" evidence="4">
    <location>
        <begin position="374"/>
        <end position="386"/>
    </location>
</feature>
<dbReference type="Gene3D" id="6.10.250.2090">
    <property type="match status" value="1"/>
</dbReference>
<feature type="compositionally biased region" description="Basic and acidic residues" evidence="4">
    <location>
        <begin position="284"/>
        <end position="294"/>
    </location>
</feature>
<dbReference type="PANTHER" id="PTHR10264">
    <property type="entry name" value="BAND 7 PROTEIN-RELATED"/>
    <property type="match status" value="1"/>
</dbReference>
<evidence type="ECO:0000313" key="7">
    <source>
        <dbReference type="WBParaSite" id="Gr19_v10_g9932.t1"/>
    </source>
</evidence>
<feature type="compositionally biased region" description="Basic residues" evidence="4">
    <location>
        <begin position="1"/>
        <end position="15"/>
    </location>
</feature>
<feature type="region of interest" description="Disordered" evidence="4">
    <location>
        <begin position="1"/>
        <end position="80"/>
    </location>
</feature>
<dbReference type="InterPro" id="IPR036013">
    <property type="entry name" value="Band_7/SPFH_dom_sf"/>
</dbReference>
<feature type="compositionally biased region" description="Basic and acidic residues" evidence="4">
    <location>
        <begin position="268"/>
        <end position="277"/>
    </location>
</feature>
<dbReference type="InterPro" id="IPR001107">
    <property type="entry name" value="Band_7"/>
</dbReference>
<evidence type="ECO:0000256" key="1">
    <source>
        <dbReference type="ARBA" id="ARBA00004370"/>
    </source>
</evidence>
<dbReference type="GO" id="GO:0005886">
    <property type="term" value="C:plasma membrane"/>
    <property type="evidence" value="ECO:0007669"/>
    <property type="project" value="InterPro"/>
</dbReference>
<dbReference type="InterPro" id="IPR043202">
    <property type="entry name" value="Band-7_stomatin-like"/>
</dbReference>
<dbReference type="InterPro" id="IPR001972">
    <property type="entry name" value="Stomatin_HflK_fam"/>
</dbReference>
<feature type="region of interest" description="Disordered" evidence="4">
    <location>
        <begin position="457"/>
        <end position="476"/>
    </location>
</feature>
<dbReference type="Proteomes" id="UP000887572">
    <property type="component" value="Unplaced"/>
</dbReference>
<feature type="compositionally biased region" description="Polar residues" evidence="4">
    <location>
        <begin position="892"/>
        <end position="901"/>
    </location>
</feature>
<accession>A0A914IDU6</accession>
<feature type="region of interest" description="Disordered" evidence="4">
    <location>
        <begin position="268"/>
        <end position="319"/>
    </location>
</feature>
<evidence type="ECO:0000313" key="6">
    <source>
        <dbReference type="Proteomes" id="UP000887572"/>
    </source>
</evidence>
<dbReference type="PRINTS" id="PR00721">
    <property type="entry name" value="STOMATIN"/>
</dbReference>
<sequence>MNRRRPSVPHHRGRLPLHSARPLFSPRPSLPSAVSFLRSAPGSHSASPLHGSRANSPLRGMGRSPSPSPPPPPPHSQRVSLAPQQPAFGLQRRRSIRDALEAIETGQLVPQSRKQSLLAANSPSGLIPGMNNPLILGGFGRSGSTVKFAFDADQNGRGDDQLNQRGVAVIGSGKFTLRHSGLKLRANGQNNATSEVKTERNLTLNFNTFRELFGEANHSLGMENGGHWSDSDNGSSTTQRPLKDVETEGQEGGLDEQIERLEQEENHLEMDKEKHNEEEEEESHLEMDKEKHNEEEEEESHLEMDKEKHNEEEENEKEGDLHVVAESLKVHPIEESFLAGESFEFSSEEEEGAKEVEEQIVVDEEESEEEEKPKKKKKKQSQHHNGKKDERNQRHRRGRDGSSAFFLPPFFLQRLFSGGNFGGSLPIFPIIINNNVHGNSEPEEDGDELFRHGSASRFRKRGQHQNGDGSVGGSGMSPFGMFGQAAAPFLPPGFMHPLGPSMGAEHHGGSSPFGPHQQSQNTGGPPQRQQPFAFGVSPGEQMPPLQHHTFGGPPSFLDASRGGSSQYELQGNAFQSTQSEHSGKKVLMYRIRSDKVKRKDKKGIHLPKVNRQNNRLYNSANIHNEFGICGWILTVLSYILIFLTLPISACMSIKVVQEYERAVIFRLGRLLPGGAKGPGIFFIVPCIDTYRKVDLRVLSFEVPPQEILSKDSVTVAVDAVVYFRISNATISVTNVEDASRSTKLLAQTTLRNILGTKTLAEMLSDREAISLQMQATLDEATEPWGVKLQRAMAAEAEAAREARAKVIVAEGEQKASRALKEAADVIAESPQAIQLRYLQTLNSISAEKNSTIIFPFPIDLLSSLLHPQQLQQRPQPPALAQPLQQYAHPQPSASIAQQQNCSGSFSGPFSSTTVVDTQFKHQKARQL</sequence>
<dbReference type="Gene3D" id="3.30.479.30">
    <property type="entry name" value="Band 7 domain"/>
    <property type="match status" value="1"/>
</dbReference>
<keyword evidence="6" id="KW-1185">Reference proteome</keyword>
<feature type="region of interest" description="Disordered" evidence="4">
    <location>
        <begin position="343"/>
        <end position="402"/>
    </location>
</feature>
<comment type="subcellular location">
    <subcellularLocation>
        <location evidence="1">Membrane</location>
    </subcellularLocation>
</comment>
<dbReference type="FunFam" id="3.30.479.30:FF:000002">
    <property type="entry name" value="band 7 protein AGAP004871"/>
    <property type="match status" value="1"/>
</dbReference>
<organism evidence="6 7">
    <name type="scientific">Globodera rostochiensis</name>
    <name type="common">Golden nematode worm</name>
    <name type="synonym">Heterodera rostochiensis</name>
    <dbReference type="NCBI Taxonomy" id="31243"/>
    <lineage>
        <taxon>Eukaryota</taxon>
        <taxon>Metazoa</taxon>
        <taxon>Ecdysozoa</taxon>
        <taxon>Nematoda</taxon>
        <taxon>Chromadorea</taxon>
        <taxon>Rhabditida</taxon>
        <taxon>Tylenchina</taxon>
        <taxon>Tylenchomorpha</taxon>
        <taxon>Tylenchoidea</taxon>
        <taxon>Heteroderidae</taxon>
        <taxon>Heteroderinae</taxon>
        <taxon>Globodera</taxon>
    </lineage>
</organism>
<evidence type="ECO:0000259" key="5">
    <source>
        <dbReference type="SMART" id="SM00244"/>
    </source>
</evidence>
<feature type="compositionally biased region" description="Low complexity" evidence="4">
    <location>
        <begin position="19"/>
        <end position="33"/>
    </location>
</feature>
<comment type="similarity">
    <text evidence="2">Belongs to the band 7/mec-2 family.</text>
</comment>
<dbReference type="WBParaSite" id="Gr19_v10_g9932.t1">
    <property type="protein sequence ID" value="Gr19_v10_g9932.t1"/>
    <property type="gene ID" value="Gr19_v10_g9932"/>
</dbReference>
<dbReference type="SUPFAM" id="SSF117892">
    <property type="entry name" value="Band 7/SPFH domain"/>
    <property type="match status" value="1"/>
</dbReference>
<reference evidence="7" key="1">
    <citation type="submission" date="2022-11" db="UniProtKB">
        <authorList>
            <consortium name="WormBaseParasite"/>
        </authorList>
    </citation>
    <scope>IDENTIFICATION</scope>
</reference>
<feature type="domain" description="Band 7" evidence="5">
    <location>
        <begin position="651"/>
        <end position="807"/>
    </location>
</feature>
<dbReference type="Pfam" id="PF01145">
    <property type="entry name" value="Band_7"/>
    <property type="match status" value="1"/>
</dbReference>
<evidence type="ECO:0000256" key="4">
    <source>
        <dbReference type="SAM" id="MobiDB-lite"/>
    </source>
</evidence>
<feature type="region of interest" description="Disordered" evidence="4">
    <location>
        <begin position="218"/>
        <end position="256"/>
    </location>
</feature>
<feature type="compositionally biased region" description="Acidic residues" evidence="4">
    <location>
        <begin position="247"/>
        <end position="256"/>
    </location>
</feature>
<keyword evidence="3" id="KW-0472">Membrane</keyword>
<feature type="compositionally biased region" description="Low complexity" evidence="4">
    <location>
        <begin position="880"/>
        <end position="891"/>
    </location>
</feature>
<feature type="compositionally biased region" description="Polar residues" evidence="4">
    <location>
        <begin position="516"/>
        <end position="530"/>
    </location>
</feature>
<feature type="compositionally biased region" description="Polar residues" evidence="4">
    <location>
        <begin position="231"/>
        <end position="240"/>
    </location>
</feature>
<feature type="compositionally biased region" description="Pro residues" evidence="4">
    <location>
        <begin position="66"/>
        <end position="75"/>
    </location>
</feature>
<feature type="region of interest" description="Disordered" evidence="4">
    <location>
        <begin position="497"/>
        <end position="563"/>
    </location>
</feature>
<dbReference type="PANTHER" id="PTHR10264:SF19">
    <property type="entry name" value="AT06885P-RELATED"/>
    <property type="match status" value="1"/>
</dbReference>
<feature type="region of interest" description="Disordered" evidence="4">
    <location>
        <begin position="869"/>
        <end position="904"/>
    </location>
</feature>
<proteinExistence type="inferred from homology"/>
<dbReference type="SMART" id="SM00244">
    <property type="entry name" value="PHB"/>
    <property type="match status" value="1"/>
</dbReference>
<feature type="compositionally biased region" description="Acidic residues" evidence="4">
    <location>
        <begin position="346"/>
        <end position="370"/>
    </location>
</feature>
<dbReference type="AlphaFoldDB" id="A0A914IDU6"/>
<feature type="compositionally biased region" description="Basic and acidic residues" evidence="4">
    <location>
        <begin position="301"/>
        <end position="311"/>
    </location>
</feature>
<evidence type="ECO:0000256" key="3">
    <source>
        <dbReference type="ARBA" id="ARBA00023136"/>
    </source>
</evidence>
<evidence type="ECO:0000256" key="2">
    <source>
        <dbReference type="ARBA" id="ARBA00008164"/>
    </source>
</evidence>
<protein>
    <submittedName>
        <fullName evidence="7">Band 7 domain-containing protein</fullName>
    </submittedName>
</protein>